<dbReference type="Pfam" id="PF13229">
    <property type="entry name" value="Beta_helix"/>
    <property type="match status" value="1"/>
</dbReference>
<dbReference type="RefSeq" id="WP_254420055.1">
    <property type="nucleotide sequence ID" value="NZ_BAAAJB010000010.1"/>
</dbReference>
<evidence type="ECO:0000313" key="5">
    <source>
        <dbReference type="EMBL" id="USY21103.1"/>
    </source>
</evidence>
<proteinExistence type="predicted"/>
<dbReference type="InterPro" id="IPR006626">
    <property type="entry name" value="PbH1"/>
</dbReference>
<protein>
    <submittedName>
        <fullName evidence="5">Right-handed parallel beta-helix repeat-containing protein</fullName>
    </submittedName>
</protein>
<evidence type="ECO:0000259" key="4">
    <source>
        <dbReference type="Pfam" id="PF13229"/>
    </source>
</evidence>
<gene>
    <name evidence="5" type="ORF">NE857_05535</name>
</gene>
<organism evidence="5 6">
    <name type="scientific">Nocardiopsis exhalans</name>
    <dbReference type="NCBI Taxonomy" id="163604"/>
    <lineage>
        <taxon>Bacteria</taxon>
        <taxon>Bacillati</taxon>
        <taxon>Actinomycetota</taxon>
        <taxon>Actinomycetes</taxon>
        <taxon>Streptosporangiales</taxon>
        <taxon>Nocardiopsidaceae</taxon>
        <taxon>Nocardiopsis</taxon>
    </lineage>
</organism>
<evidence type="ECO:0000256" key="1">
    <source>
        <dbReference type="ARBA" id="ARBA00022737"/>
    </source>
</evidence>
<dbReference type="InterPro" id="IPR051550">
    <property type="entry name" value="SCF-Subunits/Alg-Epimerases"/>
</dbReference>
<dbReference type="PANTHER" id="PTHR22990">
    <property type="entry name" value="F-BOX ONLY PROTEIN"/>
    <property type="match status" value="1"/>
</dbReference>
<dbReference type="InterPro" id="IPR011050">
    <property type="entry name" value="Pectin_lyase_fold/virulence"/>
</dbReference>
<sequence length="557" mass="58436">MPLPSYPPDLATEWAGLRRKVRATYTSSQRRGPLTRPGSLARLDEDGRLPAHFMPSESVLTGVHDVRSFGAVGDGTSDDTAALQAALSHVRDNGGGTVYLPGGTYSVRNPPLRIYRNTRLVLAPDAVVRRDGGRTLLTNGDRDQNLPGYGGHGNILVEGGVWDGNAVGVPRYNNILSFGHATGITVRDTVIRDVPGYHALELNAVRHARVVNLRCAGVADPEGSRSFTEGVQLDLAKASAYFGEFGPYDDTPCADVTFSGCSFTGSDTPGVGPWPRGIGSHAATLGRTHSDVRILGCHFEDCTREGVHAYVWDRVTVQGNTFLDCSGGVAVAAIIDTKPNDTRPPGWGDPTGRSQAVSDIAISGNTFTGTGSHAAVRFDGYPNGGWIDNVTLTGNTVNGSTSYGFQGRRLRGLTCVANLLTGTSLSAIRVDDSAASSVSSNTFLDTGSTGLYLVGADDTVVSANSMRRIGRNGLHVQGGERIRADGNQIGEAGQYGVRVSSGASGFTCTGNRVVSDAEGLSITNTCTQVVRYGNDLRGSGGLDDASPHPVTDPGDLV</sequence>
<feature type="domain" description="Rhamnogalacturonase A/B/Epimerase-like pectate lyase" evidence="3">
    <location>
        <begin position="65"/>
        <end position="121"/>
    </location>
</feature>
<name>A0ABY5DDG6_9ACTN</name>
<evidence type="ECO:0000313" key="6">
    <source>
        <dbReference type="Proteomes" id="UP001055940"/>
    </source>
</evidence>
<dbReference type="SMART" id="SM00710">
    <property type="entry name" value="PbH1"/>
    <property type="match status" value="9"/>
</dbReference>
<dbReference type="EMBL" id="CP099837">
    <property type="protein sequence ID" value="USY21103.1"/>
    <property type="molecule type" value="Genomic_DNA"/>
</dbReference>
<evidence type="ECO:0000256" key="2">
    <source>
        <dbReference type="SAM" id="MobiDB-lite"/>
    </source>
</evidence>
<dbReference type="Pfam" id="PF12708">
    <property type="entry name" value="Pect-lyase_RHGA_epim"/>
    <property type="match status" value="1"/>
</dbReference>
<reference evidence="5" key="1">
    <citation type="submission" date="2022-06" db="EMBL/GenBank/DDBJ databases">
        <authorList>
            <person name="Ping M."/>
        </authorList>
    </citation>
    <scope>NUCLEOTIDE SEQUENCE</scope>
    <source>
        <strain evidence="5">JCM11759T</strain>
    </source>
</reference>
<dbReference type="InterPro" id="IPR024535">
    <property type="entry name" value="RHGA/B-epi-like_pectate_lyase"/>
</dbReference>
<feature type="domain" description="Right handed beta helix" evidence="4">
    <location>
        <begin position="389"/>
        <end position="530"/>
    </location>
</feature>
<dbReference type="Proteomes" id="UP001055940">
    <property type="component" value="Chromosome"/>
</dbReference>
<keyword evidence="1" id="KW-0677">Repeat</keyword>
<dbReference type="InterPro" id="IPR039448">
    <property type="entry name" value="Beta_helix"/>
</dbReference>
<feature type="region of interest" description="Disordered" evidence="2">
    <location>
        <begin position="538"/>
        <end position="557"/>
    </location>
</feature>
<dbReference type="PANTHER" id="PTHR22990:SF15">
    <property type="entry name" value="F-BOX ONLY PROTEIN 10"/>
    <property type="match status" value="1"/>
</dbReference>
<keyword evidence="6" id="KW-1185">Reference proteome</keyword>
<accession>A0ABY5DDG6</accession>
<dbReference type="SUPFAM" id="SSF51126">
    <property type="entry name" value="Pectin lyase-like"/>
    <property type="match status" value="2"/>
</dbReference>
<evidence type="ECO:0000259" key="3">
    <source>
        <dbReference type="Pfam" id="PF12708"/>
    </source>
</evidence>
<dbReference type="Gene3D" id="2.160.20.10">
    <property type="entry name" value="Single-stranded right-handed beta-helix, Pectin lyase-like"/>
    <property type="match status" value="1"/>
</dbReference>
<dbReference type="InterPro" id="IPR012334">
    <property type="entry name" value="Pectin_lyas_fold"/>
</dbReference>